<dbReference type="RefSeq" id="WP_344975236.1">
    <property type="nucleotide sequence ID" value="NZ_BAABFN010000001.1"/>
</dbReference>
<dbReference type="PANTHER" id="PTHR32234">
    <property type="entry name" value="THIOL:DISULFIDE INTERCHANGE PROTEIN DSBD"/>
    <property type="match status" value="1"/>
</dbReference>
<name>A0ABP8FGF2_9BACT</name>
<dbReference type="Pfam" id="PF11412">
    <property type="entry name" value="DsbD_N"/>
    <property type="match status" value="1"/>
</dbReference>
<dbReference type="Gene3D" id="2.60.40.1250">
    <property type="entry name" value="Thiol:disulfide interchange protein DsbD, N-terminal domain"/>
    <property type="match status" value="1"/>
</dbReference>
<comment type="caution">
    <text evidence="2">The sequence shown here is derived from an EMBL/GenBank/DDBJ whole genome shotgun (WGS) entry which is preliminary data.</text>
</comment>
<evidence type="ECO:0000259" key="1">
    <source>
        <dbReference type="Pfam" id="PF11412"/>
    </source>
</evidence>
<evidence type="ECO:0000313" key="3">
    <source>
        <dbReference type="Proteomes" id="UP001501207"/>
    </source>
</evidence>
<feature type="domain" description="Thiol:disulfide interchange protein DsbD N-terminal" evidence="1">
    <location>
        <begin position="29"/>
        <end position="144"/>
    </location>
</feature>
<accession>A0ABP8FGF2</accession>
<dbReference type="InterPro" id="IPR036929">
    <property type="entry name" value="DsbDN_sf"/>
</dbReference>
<dbReference type="InterPro" id="IPR028250">
    <property type="entry name" value="DsbDN"/>
</dbReference>
<evidence type="ECO:0000313" key="2">
    <source>
        <dbReference type="EMBL" id="GAA4303245.1"/>
    </source>
</evidence>
<protein>
    <recommendedName>
        <fullName evidence="1">Thiol:disulfide interchange protein DsbD N-terminal domain-containing protein</fullName>
    </recommendedName>
</protein>
<reference evidence="3" key="1">
    <citation type="journal article" date="2019" name="Int. J. Syst. Evol. Microbiol.">
        <title>The Global Catalogue of Microorganisms (GCM) 10K type strain sequencing project: providing services to taxonomists for standard genome sequencing and annotation.</title>
        <authorList>
            <consortium name="The Broad Institute Genomics Platform"/>
            <consortium name="The Broad Institute Genome Sequencing Center for Infectious Disease"/>
            <person name="Wu L."/>
            <person name="Ma J."/>
        </authorList>
    </citation>
    <scope>NUCLEOTIDE SEQUENCE [LARGE SCALE GENOMIC DNA]</scope>
    <source>
        <strain evidence="3">JCM 17664</strain>
    </source>
</reference>
<sequence length="147" mass="16573">MKKLLFASVLMMLPFLGGAQILNPVKWMYSAKKSGNGEYELHMKATVQPGWHLYAQDAGEGPIPTSFKFEGNDGMERVGVVKEIGKIKKTYDRNFASVLSYYEDTVDFVQRVKVKPGTQIVKGSLQYMVCDDKQCLPPKDVDFEVKL</sequence>
<organism evidence="2 3">
    <name type="scientific">Compostibacter hankyongensis</name>
    <dbReference type="NCBI Taxonomy" id="1007089"/>
    <lineage>
        <taxon>Bacteria</taxon>
        <taxon>Pseudomonadati</taxon>
        <taxon>Bacteroidota</taxon>
        <taxon>Chitinophagia</taxon>
        <taxon>Chitinophagales</taxon>
        <taxon>Chitinophagaceae</taxon>
        <taxon>Compostibacter</taxon>
    </lineage>
</organism>
<keyword evidence="3" id="KW-1185">Reference proteome</keyword>
<proteinExistence type="predicted"/>
<dbReference type="PANTHER" id="PTHR32234:SF0">
    <property type="entry name" value="THIOL:DISULFIDE INTERCHANGE PROTEIN DSBD"/>
    <property type="match status" value="1"/>
</dbReference>
<dbReference type="Proteomes" id="UP001501207">
    <property type="component" value="Unassembled WGS sequence"/>
</dbReference>
<dbReference type="EMBL" id="BAABFN010000001">
    <property type="protein sequence ID" value="GAA4303245.1"/>
    <property type="molecule type" value="Genomic_DNA"/>
</dbReference>
<gene>
    <name evidence="2" type="ORF">GCM10023143_06440</name>
</gene>